<dbReference type="PROSITE" id="PS00134">
    <property type="entry name" value="TRYPSIN_HIS"/>
    <property type="match status" value="1"/>
</dbReference>
<organism evidence="5 6">
    <name type="scientific">Streptomyces jumonjinensis</name>
    <dbReference type="NCBI Taxonomy" id="1945"/>
    <lineage>
        <taxon>Bacteria</taxon>
        <taxon>Bacillati</taxon>
        <taxon>Actinomycetota</taxon>
        <taxon>Actinomycetes</taxon>
        <taxon>Kitasatosporales</taxon>
        <taxon>Streptomycetaceae</taxon>
        <taxon>Streptomyces</taxon>
    </lineage>
</organism>
<dbReference type="GO" id="GO:0006508">
    <property type="term" value="P:proteolysis"/>
    <property type="evidence" value="ECO:0007669"/>
    <property type="project" value="UniProtKB-KW"/>
</dbReference>
<dbReference type="Pfam" id="PF00089">
    <property type="entry name" value="Trypsin"/>
    <property type="match status" value="1"/>
</dbReference>
<dbReference type="InterPro" id="IPR050430">
    <property type="entry name" value="Peptidase_S1"/>
</dbReference>
<comment type="similarity">
    <text evidence="1">Belongs to the peptidase S1 family.</text>
</comment>
<keyword evidence="2" id="KW-1015">Disulfide bond</keyword>
<dbReference type="InterPro" id="IPR009003">
    <property type="entry name" value="Peptidase_S1_PA"/>
</dbReference>
<feature type="signal peptide" evidence="3">
    <location>
        <begin position="1"/>
        <end position="28"/>
    </location>
</feature>
<dbReference type="GO" id="GO:0004252">
    <property type="term" value="F:serine-type endopeptidase activity"/>
    <property type="evidence" value="ECO:0007669"/>
    <property type="project" value="InterPro"/>
</dbReference>
<dbReference type="InterPro" id="IPR018114">
    <property type="entry name" value="TRYPSIN_HIS"/>
</dbReference>
<dbReference type="PRINTS" id="PR00722">
    <property type="entry name" value="CHYMOTRYPSIN"/>
</dbReference>
<evidence type="ECO:0000256" key="1">
    <source>
        <dbReference type="ARBA" id="ARBA00007664"/>
    </source>
</evidence>
<keyword evidence="5" id="KW-0645">Protease</keyword>
<protein>
    <submittedName>
        <fullName evidence="5">Serine protease</fullName>
    </submittedName>
</protein>
<proteinExistence type="inferred from homology"/>
<gene>
    <name evidence="5" type="ORF">FF041_14220</name>
</gene>
<feature type="chain" id="PRO_5038429043" evidence="3">
    <location>
        <begin position="29"/>
        <end position="269"/>
    </location>
</feature>
<dbReference type="PANTHER" id="PTHR24276:SF98">
    <property type="entry name" value="FI18310P1-RELATED"/>
    <property type="match status" value="1"/>
</dbReference>
<evidence type="ECO:0000256" key="2">
    <source>
        <dbReference type="ARBA" id="ARBA00023157"/>
    </source>
</evidence>
<dbReference type="SUPFAM" id="SSF50494">
    <property type="entry name" value="Trypsin-like serine proteases"/>
    <property type="match status" value="1"/>
</dbReference>
<dbReference type="AlphaFoldDB" id="A0A646KJU9"/>
<reference evidence="5 6" key="1">
    <citation type="submission" date="2019-05" db="EMBL/GenBank/DDBJ databases">
        <title>Comparative genomics and metabolomics analyses of clavulanic acid producing Streptomyces species provides insight into specialized metabolism and evolution of beta-lactam biosynthetic gene clusters.</title>
        <authorList>
            <person name="Moore M.A."/>
            <person name="Cruz-Morales P."/>
            <person name="Barona Gomez F."/>
            <person name="Kapil T."/>
        </authorList>
    </citation>
    <scope>NUCLEOTIDE SEQUENCE [LARGE SCALE GENOMIC DNA]</scope>
    <source>
        <strain evidence="5 6">NRRL 5741</strain>
    </source>
</reference>
<accession>A0A646KJU9</accession>
<dbReference type="PANTHER" id="PTHR24276">
    <property type="entry name" value="POLYSERASE-RELATED"/>
    <property type="match status" value="1"/>
</dbReference>
<feature type="domain" description="Peptidase S1" evidence="4">
    <location>
        <begin position="36"/>
        <end position="266"/>
    </location>
</feature>
<dbReference type="EMBL" id="VCLA01000120">
    <property type="protein sequence ID" value="MQT01336.1"/>
    <property type="molecule type" value="Genomic_DNA"/>
</dbReference>
<dbReference type="Proteomes" id="UP000419138">
    <property type="component" value="Unassembled WGS sequence"/>
</dbReference>
<keyword evidence="3" id="KW-0732">Signal</keyword>
<comment type="caution">
    <text evidence="5">The sequence shown here is derived from an EMBL/GenBank/DDBJ whole genome shotgun (WGS) entry which is preliminary data.</text>
</comment>
<dbReference type="SMART" id="SM00020">
    <property type="entry name" value="Tryp_SPc"/>
    <property type="match status" value="1"/>
</dbReference>
<name>A0A646KJU9_STRJU</name>
<evidence type="ECO:0000256" key="3">
    <source>
        <dbReference type="SAM" id="SignalP"/>
    </source>
</evidence>
<dbReference type="InterPro" id="IPR001254">
    <property type="entry name" value="Trypsin_dom"/>
</dbReference>
<dbReference type="InterPro" id="IPR001314">
    <property type="entry name" value="Peptidase_S1A"/>
</dbReference>
<dbReference type="Gene3D" id="2.40.10.10">
    <property type="entry name" value="Trypsin-like serine proteases"/>
    <property type="match status" value="1"/>
</dbReference>
<dbReference type="InterPro" id="IPR043504">
    <property type="entry name" value="Peptidase_S1_PA_chymotrypsin"/>
</dbReference>
<keyword evidence="5" id="KW-0378">Hydrolase</keyword>
<dbReference type="CDD" id="cd00190">
    <property type="entry name" value="Tryp_SPc"/>
    <property type="match status" value="1"/>
</dbReference>
<evidence type="ECO:0000313" key="6">
    <source>
        <dbReference type="Proteomes" id="UP000419138"/>
    </source>
</evidence>
<dbReference type="PROSITE" id="PS50240">
    <property type="entry name" value="TRYPSIN_DOM"/>
    <property type="match status" value="1"/>
</dbReference>
<evidence type="ECO:0000259" key="4">
    <source>
        <dbReference type="PROSITE" id="PS50240"/>
    </source>
</evidence>
<evidence type="ECO:0000313" key="5">
    <source>
        <dbReference type="EMBL" id="MQT01336.1"/>
    </source>
</evidence>
<sequence>MFSVSSPLRRVAKAAAAVCAASVLSATAMTGTAVAIVNGEDSSERYPFMASIPMKGFDGGCGGTLIDPRWVLTAAHCVDPRLVEPTGKIRIGSEKRSSGGTVRTIDTTVTHPGYQVSEDGGPNVDDLALLRLDRPVAGKSIRIAKSPGRVGTPTRLLGFGTTVDTTKVEEAKFPERLQQLETRRGSDAECDGRSGKTRLCTPSQVPNAMACIGDSGGPQIKRGKGGRWELIGTTSGDGDTDPRCATGPGLYSNVPAYADWIRKTIRGDG</sequence>
<keyword evidence="6" id="KW-1185">Reference proteome</keyword>